<dbReference type="Pfam" id="PF04586">
    <property type="entry name" value="Peptidase_S78"/>
    <property type="match status" value="1"/>
</dbReference>
<dbReference type="GO" id="GO:0006508">
    <property type="term" value="P:proteolysis"/>
    <property type="evidence" value="ECO:0007669"/>
    <property type="project" value="UniProtKB-KW"/>
</dbReference>
<evidence type="ECO:0000256" key="1">
    <source>
        <dbReference type="ARBA" id="ARBA00022612"/>
    </source>
</evidence>
<keyword evidence="3" id="KW-0378">Hydrolase</keyword>
<feature type="compositionally biased region" description="Low complexity" evidence="4">
    <location>
        <begin position="1"/>
        <end position="11"/>
    </location>
</feature>
<proteinExistence type="predicted"/>
<accession>A0A1W2LHE8</accession>
<dbReference type="OrthoDB" id="9804926at2"/>
<name>A0A1W2LHE8_9PSEU</name>
<evidence type="ECO:0000256" key="3">
    <source>
        <dbReference type="ARBA" id="ARBA00022801"/>
    </source>
</evidence>
<evidence type="ECO:0000313" key="6">
    <source>
        <dbReference type="EMBL" id="ONF62289.1"/>
    </source>
</evidence>
<dbReference type="AlphaFoldDB" id="A0A1W2LHE8"/>
<dbReference type="RefSeq" id="WP_063275869.1">
    <property type="nucleotide sequence ID" value="NZ_LQMT02000042.1"/>
</dbReference>
<comment type="caution">
    <text evidence="6">The sequence shown here is derived from an EMBL/GenBank/DDBJ whole genome shotgun (WGS) entry which is preliminary data.</text>
</comment>
<dbReference type="Proteomes" id="UP000076660">
    <property type="component" value="Unassembled WGS sequence"/>
</dbReference>
<dbReference type="EMBL" id="LQMT02000042">
    <property type="protein sequence ID" value="ONF62289.1"/>
    <property type="molecule type" value="Genomic_DNA"/>
</dbReference>
<evidence type="ECO:0000313" key="7">
    <source>
        <dbReference type="Proteomes" id="UP000076660"/>
    </source>
</evidence>
<protein>
    <submittedName>
        <fullName evidence="6">Phage prohead protease</fullName>
    </submittedName>
</protein>
<keyword evidence="2 6" id="KW-0645">Protease</keyword>
<evidence type="ECO:0000256" key="2">
    <source>
        <dbReference type="ARBA" id="ARBA00022670"/>
    </source>
</evidence>
<evidence type="ECO:0000256" key="4">
    <source>
        <dbReference type="SAM" id="MobiDB-lite"/>
    </source>
</evidence>
<feature type="compositionally biased region" description="Basic and acidic residues" evidence="4">
    <location>
        <begin position="12"/>
        <end position="35"/>
    </location>
</feature>
<dbReference type="GO" id="GO:0008233">
    <property type="term" value="F:peptidase activity"/>
    <property type="evidence" value="ECO:0007669"/>
    <property type="project" value="UniProtKB-KW"/>
</dbReference>
<feature type="region of interest" description="Disordered" evidence="4">
    <location>
        <begin position="1"/>
        <end position="39"/>
    </location>
</feature>
<gene>
    <name evidence="6" type="ORF">AVR91_0238665</name>
</gene>
<reference evidence="6 7" key="1">
    <citation type="submission" date="2016-12" db="EMBL/GenBank/DDBJ databases">
        <title>Amycolatopsis keratiniphila subsp. keratiniphila genome sequencing and assembly.</title>
        <authorList>
            <person name="Mayilraj S."/>
            <person name="Kaur N."/>
        </authorList>
    </citation>
    <scope>NUCLEOTIDE SEQUENCE [LARGE SCALE GENOMIC DNA]</scope>
    <source>
        <strain evidence="6 7">DSM 44409</strain>
    </source>
</reference>
<keyword evidence="1" id="KW-1188">Viral release from host cell</keyword>
<sequence length="253" mass="27731">MTPESRAAAAAERSRAVAARADRPSQRRAAEHDTTPPRVSAQLRGLQLRDSATGGGLEFDGFATVYDRGYEMWDYYGPYTEVVSAGAASESLARADLDVPLVLQHQDLRRIARTTNGSLQLTESDEGLRVLAPNLDREDQDVAYIVPKLRAGLIDEMSFKFRITSGQWSPDYTEYRINAFDLHRGDVAIVGYGANPHTAGAGLRAAADPLEALRALDEDQARAALAALQARFTTTPAPSRVLITDEDTRMRRL</sequence>
<feature type="domain" description="Prohead serine protease" evidence="5">
    <location>
        <begin position="55"/>
        <end position="199"/>
    </location>
</feature>
<evidence type="ECO:0000259" key="5">
    <source>
        <dbReference type="Pfam" id="PF04586"/>
    </source>
</evidence>
<organism evidence="6 7">
    <name type="scientific">Amycolatopsis keratiniphila subsp. keratiniphila</name>
    <dbReference type="NCBI Taxonomy" id="227715"/>
    <lineage>
        <taxon>Bacteria</taxon>
        <taxon>Bacillati</taxon>
        <taxon>Actinomycetota</taxon>
        <taxon>Actinomycetes</taxon>
        <taxon>Pseudonocardiales</taxon>
        <taxon>Pseudonocardiaceae</taxon>
        <taxon>Amycolatopsis</taxon>
        <taxon>Amycolatopsis japonica group</taxon>
    </lineage>
</organism>
<dbReference type="InterPro" id="IPR054613">
    <property type="entry name" value="Peptidase_S78_dom"/>
</dbReference>